<dbReference type="InterPro" id="IPR036991">
    <property type="entry name" value="Fe_hydrogenase_ssu_sf"/>
</dbReference>
<keyword evidence="3" id="KW-0411">Iron-sulfur</keyword>
<dbReference type="InParanoid" id="F8AB11"/>
<keyword evidence="2" id="KW-0408">Iron</keyword>
<dbReference type="Gene3D" id="4.10.260.20">
    <property type="entry name" value="Iron hydrogenase, small subunit"/>
    <property type="match status" value="1"/>
</dbReference>
<dbReference type="Gene3D" id="3.40.950.10">
    <property type="entry name" value="Fe-only Hydrogenase (Larger Subunit), Chain L, domain 3"/>
    <property type="match status" value="1"/>
</dbReference>
<dbReference type="InterPro" id="IPR003149">
    <property type="entry name" value="Fe_hydrogenase_ssu"/>
</dbReference>
<reference evidence="6" key="1">
    <citation type="submission" date="2011-04" db="EMBL/GenBank/DDBJ databases">
        <title>The complete genome of Thermodesulfatator indicus DSM 15286.</title>
        <authorList>
            <person name="Lucas S."/>
            <person name="Copeland A."/>
            <person name="Lapidus A."/>
            <person name="Bruce D."/>
            <person name="Goodwin L."/>
            <person name="Pitluck S."/>
            <person name="Peters L."/>
            <person name="Kyrpides N."/>
            <person name="Mavromatis K."/>
            <person name="Pagani I."/>
            <person name="Ivanova N."/>
            <person name="Saunders L."/>
            <person name="Detter J.C."/>
            <person name="Tapia R."/>
            <person name="Han C."/>
            <person name="Land M."/>
            <person name="Hauser L."/>
            <person name="Markowitz V."/>
            <person name="Cheng J.-F."/>
            <person name="Hugenholtz P."/>
            <person name="Woyke T."/>
            <person name="Wu D."/>
            <person name="Spring S."/>
            <person name="Schroeder M."/>
            <person name="Brambilla E."/>
            <person name="Klenk H.-P."/>
            <person name="Eisen J.A."/>
        </authorList>
    </citation>
    <scope>NUCLEOTIDE SEQUENCE [LARGE SCALE GENOMIC DNA]</scope>
    <source>
        <strain evidence="6">DSM 15286 / JCM 11887 / CIR29812</strain>
    </source>
</reference>
<reference evidence="5 6" key="2">
    <citation type="journal article" date="2012" name="Stand. Genomic Sci.">
        <title>Complete genome sequence of the thermophilic sulfate-reducing ocean bacterium Thermodesulfatator indicus type strain (CIR29812(T)).</title>
        <authorList>
            <person name="Anderson I."/>
            <person name="Saunders E."/>
            <person name="Lapidus A."/>
            <person name="Nolan M."/>
            <person name="Lucas S."/>
            <person name="Tice H."/>
            <person name="Del Rio T.G."/>
            <person name="Cheng J.F."/>
            <person name="Han C."/>
            <person name="Tapia R."/>
            <person name="Goodwin L.A."/>
            <person name="Pitluck S."/>
            <person name="Liolios K."/>
            <person name="Mavromatis K."/>
            <person name="Pagani I."/>
            <person name="Ivanova N."/>
            <person name="Mikhailova N."/>
            <person name="Pati A."/>
            <person name="Chen A."/>
            <person name="Palaniappan K."/>
            <person name="Land M."/>
            <person name="Hauser L."/>
            <person name="Jeffries C.D."/>
            <person name="Chang Y.J."/>
            <person name="Brambilla E.M."/>
            <person name="Rohde M."/>
            <person name="Spring S."/>
            <person name="Goker M."/>
            <person name="Detter J.C."/>
            <person name="Woyke T."/>
            <person name="Bristow J."/>
            <person name="Eisen J.A."/>
            <person name="Markowitz V."/>
            <person name="Hugenholtz P."/>
            <person name="Kyrpides N.C."/>
            <person name="Klenk H.P."/>
        </authorList>
    </citation>
    <scope>NUCLEOTIDE SEQUENCE [LARGE SCALE GENOMIC DNA]</scope>
    <source>
        <strain evidence="6">DSM 15286 / JCM 11887 / CIR29812</strain>
    </source>
</reference>
<dbReference type="STRING" id="667014.Thein_0495"/>
<evidence type="ECO:0000313" key="5">
    <source>
        <dbReference type="EMBL" id="AEH44377.1"/>
    </source>
</evidence>
<dbReference type="InterPro" id="IPR009016">
    <property type="entry name" value="Fe_hydrogenase"/>
</dbReference>
<name>F8AB11_THEID</name>
<keyword evidence="1" id="KW-0479">Metal-binding</keyword>
<dbReference type="RefSeq" id="WP_013907122.1">
    <property type="nucleotide sequence ID" value="NC_015681.1"/>
</dbReference>
<proteinExistence type="predicted"/>
<keyword evidence="5" id="KW-0560">Oxidoreductase</keyword>
<dbReference type="PROSITE" id="PS51379">
    <property type="entry name" value="4FE4S_FER_2"/>
    <property type="match status" value="2"/>
</dbReference>
<dbReference type="Proteomes" id="UP000006793">
    <property type="component" value="Chromosome"/>
</dbReference>
<dbReference type="SUPFAM" id="SSF53920">
    <property type="entry name" value="Fe-only hydrogenase"/>
    <property type="match status" value="1"/>
</dbReference>
<dbReference type="OrthoDB" id="9803192at2"/>
<accession>F8AB11</accession>
<dbReference type="InterPro" id="IPR017896">
    <property type="entry name" value="4Fe4S_Fe-S-bd"/>
</dbReference>
<dbReference type="GO" id="GO:0008901">
    <property type="term" value="F:ferredoxin hydrogenase activity"/>
    <property type="evidence" value="ECO:0007669"/>
    <property type="project" value="UniProtKB-EC"/>
</dbReference>
<dbReference type="Pfam" id="PF02256">
    <property type="entry name" value="Fe_hyd_SSU"/>
    <property type="match status" value="1"/>
</dbReference>
<keyword evidence="6" id="KW-1185">Reference proteome</keyword>
<protein>
    <submittedName>
        <fullName evidence="5">Hydrogenase, Fe-only</fullName>
        <ecNumber evidence="5">1.12.7.2</ecNumber>
    </submittedName>
</protein>
<dbReference type="PROSITE" id="PS00198">
    <property type="entry name" value="4FE4S_FER_1"/>
    <property type="match status" value="1"/>
</dbReference>
<dbReference type="HOGENOM" id="CLU_018240_2_1_0"/>
<dbReference type="GO" id="GO:0051536">
    <property type="term" value="F:iron-sulfur cluster binding"/>
    <property type="evidence" value="ECO:0007669"/>
    <property type="project" value="UniProtKB-KW"/>
</dbReference>
<dbReference type="PaxDb" id="667014-Thein_0495"/>
<dbReference type="eggNOG" id="COG3383">
    <property type="taxonomic scope" value="Bacteria"/>
</dbReference>
<evidence type="ECO:0000256" key="3">
    <source>
        <dbReference type="ARBA" id="ARBA00023014"/>
    </source>
</evidence>
<dbReference type="KEGG" id="tid:Thein_0495"/>
<dbReference type="Pfam" id="PF02906">
    <property type="entry name" value="Fe_hyd_lg_C"/>
    <property type="match status" value="1"/>
</dbReference>
<dbReference type="PATRIC" id="fig|667014.3.peg.514"/>
<dbReference type="EMBL" id="CP002683">
    <property type="protein sequence ID" value="AEH44377.1"/>
    <property type="molecule type" value="Genomic_DNA"/>
</dbReference>
<dbReference type="NCBIfam" id="TIGR02512">
    <property type="entry name" value="FeFe_hydrog_A"/>
    <property type="match status" value="1"/>
</dbReference>
<dbReference type="eggNOG" id="COG4624">
    <property type="taxonomic scope" value="Bacteria"/>
</dbReference>
<dbReference type="SMART" id="SM00902">
    <property type="entry name" value="Fe_hyd_SSU"/>
    <property type="match status" value="1"/>
</dbReference>
<dbReference type="Gene3D" id="3.30.70.20">
    <property type="match status" value="2"/>
</dbReference>
<evidence type="ECO:0000259" key="4">
    <source>
        <dbReference type="PROSITE" id="PS51379"/>
    </source>
</evidence>
<dbReference type="Gene3D" id="3.10.20.740">
    <property type="match status" value="1"/>
</dbReference>
<feature type="domain" description="4Fe-4S ferredoxin-type" evidence="4">
    <location>
        <begin position="137"/>
        <end position="167"/>
    </location>
</feature>
<dbReference type="SUPFAM" id="SSF54862">
    <property type="entry name" value="4Fe-4S ferredoxins"/>
    <property type="match status" value="1"/>
</dbReference>
<dbReference type="InterPro" id="IPR013352">
    <property type="entry name" value="Fe_hydrogenase_subset"/>
</dbReference>
<gene>
    <name evidence="5" type="ordered locus">Thein_0495</name>
</gene>
<evidence type="ECO:0000256" key="1">
    <source>
        <dbReference type="ARBA" id="ARBA00022723"/>
    </source>
</evidence>
<dbReference type="PANTHER" id="PTHR11615">
    <property type="entry name" value="NITRATE, FORMATE, IRON DEHYDROGENASE"/>
    <property type="match status" value="1"/>
</dbReference>
<dbReference type="EC" id="1.12.7.2" evidence="5"/>
<dbReference type="InterPro" id="IPR050340">
    <property type="entry name" value="Cytosolic_Fe-S_CAF"/>
</dbReference>
<dbReference type="InterPro" id="IPR017900">
    <property type="entry name" value="4Fe4S_Fe_S_CS"/>
</dbReference>
<organism evidence="5 6">
    <name type="scientific">Thermodesulfatator indicus (strain DSM 15286 / JCM 11887 / CIR29812)</name>
    <dbReference type="NCBI Taxonomy" id="667014"/>
    <lineage>
        <taxon>Bacteria</taxon>
        <taxon>Pseudomonadati</taxon>
        <taxon>Thermodesulfobacteriota</taxon>
        <taxon>Thermodesulfobacteria</taxon>
        <taxon>Thermodesulfobacteriales</taxon>
        <taxon>Thermodesulfatatoraceae</taxon>
        <taxon>Thermodesulfatator</taxon>
    </lineage>
</organism>
<feature type="domain" description="4Fe-4S ferredoxin-type" evidence="4">
    <location>
        <begin position="172"/>
        <end position="202"/>
    </location>
</feature>
<dbReference type="AlphaFoldDB" id="F8AB11"/>
<dbReference type="Pfam" id="PF12838">
    <property type="entry name" value="Fer4_7"/>
    <property type="match status" value="1"/>
</dbReference>
<sequence>MIQVNLDGASLSVEEGTTVYELIKKEGKDFWLPFEIPQLEFIHHPECPALKIVEVDGRIVPAKMLKGLTVKEGMKINTQSDLVKEKLTERLNWLKENDECYLIRELQEIVAVEGENAGFITLEERAKWEIEPWESLPSIRHNPKICIRCKGCIETCRDVQAVEALTFDEEKGIILADDVKCTRCGQCIHTCPMAKEAGLVTTFKKNFGCELCAYSKPIGALSEIPNLNEVVEALRDPEKFVVVEFAPALRVSIGEEFGLPYGTIAVGKLYAALRKIGFDRIWDTNFAADLTIMEEGTELVLRLVKAGVIDLKDLSLEVDEHALEQVNKALPQFTSCSPGWIKYLETFYPELIPYVSSAKSPQQMFGAIAKTFAAEKLGIDPRKMVVVSIMPCTAKKFESKREEMCDAFNYWKEKGKVSENEKFYDVDYVITTREAAKLFKMFGINLAELPDEGPDPLIGQYTGAATIFGRTGGVMEAALRTAYEIITGKTLPKLEFEDLATLEGIKVASINLNGKEIKVAVAHGLSNARKICEDVKNGGEFASYTFIEFMACPGGCIGGGGQPEPTNIETLQARLAALNKHDHELPIRKSHENPEIKQLYAEFLGHPMSHLAHNLLHTHYVDRTK</sequence>
<evidence type="ECO:0000313" key="6">
    <source>
        <dbReference type="Proteomes" id="UP000006793"/>
    </source>
</evidence>
<evidence type="ECO:0000256" key="2">
    <source>
        <dbReference type="ARBA" id="ARBA00023004"/>
    </source>
</evidence>
<dbReference type="GO" id="GO:0005506">
    <property type="term" value="F:iron ion binding"/>
    <property type="evidence" value="ECO:0007669"/>
    <property type="project" value="InterPro"/>
</dbReference>
<dbReference type="Gene3D" id="3.40.50.1780">
    <property type="match status" value="1"/>
</dbReference>
<dbReference type="InterPro" id="IPR004108">
    <property type="entry name" value="Fe_hydrogenase_lsu_C"/>
</dbReference>